<evidence type="ECO:0000313" key="3">
    <source>
        <dbReference type="Proteomes" id="UP001597301"/>
    </source>
</evidence>
<proteinExistence type="predicted"/>
<evidence type="ECO:0000256" key="1">
    <source>
        <dbReference type="SAM" id="MobiDB-lite"/>
    </source>
</evidence>
<keyword evidence="3" id="KW-1185">Reference proteome</keyword>
<reference evidence="3" key="1">
    <citation type="journal article" date="2019" name="Int. J. Syst. Evol. Microbiol.">
        <title>The Global Catalogue of Microorganisms (GCM) 10K type strain sequencing project: providing services to taxonomists for standard genome sequencing and annotation.</title>
        <authorList>
            <consortium name="The Broad Institute Genomics Platform"/>
            <consortium name="The Broad Institute Genome Sequencing Center for Infectious Disease"/>
            <person name="Wu L."/>
            <person name="Ma J."/>
        </authorList>
    </citation>
    <scope>NUCLEOTIDE SEQUENCE [LARGE SCALE GENOMIC DNA]</scope>
    <source>
        <strain evidence="3">CGMCC 1.12295</strain>
    </source>
</reference>
<feature type="compositionally biased region" description="Basic and acidic residues" evidence="1">
    <location>
        <begin position="24"/>
        <end position="43"/>
    </location>
</feature>
<protein>
    <submittedName>
        <fullName evidence="2">Uncharacterized protein</fullName>
    </submittedName>
</protein>
<sequence length="72" mass="8521">MSKDKKSKVIHVENLVIHAKNVDFIRDHRRDEDGHEEHRRDPWEFLWGRPRPQVHGEESSSSSSGKEDHHSD</sequence>
<dbReference type="EMBL" id="JBHUEO010000037">
    <property type="protein sequence ID" value="MFD1707637.1"/>
    <property type="molecule type" value="Genomic_DNA"/>
</dbReference>
<gene>
    <name evidence="2" type="ORF">ACFSCZ_12975</name>
</gene>
<organism evidence="2 3">
    <name type="scientific">Siminovitchia sediminis</name>
    <dbReference type="NCBI Taxonomy" id="1274353"/>
    <lineage>
        <taxon>Bacteria</taxon>
        <taxon>Bacillati</taxon>
        <taxon>Bacillota</taxon>
        <taxon>Bacilli</taxon>
        <taxon>Bacillales</taxon>
        <taxon>Bacillaceae</taxon>
        <taxon>Siminovitchia</taxon>
    </lineage>
</organism>
<accession>A0ABW4KKQ0</accession>
<comment type="caution">
    <text evidence="2">The sequence shown here is derived from an EMBL/GenBank/DDBJ whole genome shotgun (WGS) entry which is preliminary data.</text>
</comment>
<name>A0ABW4KKQ0_9BACI</name>
<evidence type="ECO:0000313" key="2">
    <source>
        <dbReference type="EMBL" id="MFD1707637.1"/>
    </source>
</evidence>
<feature type="region of interest" description="Disordered" evidence="1">
    <location>
        <begin position="24"/>
        <end position="72"/>
    </location>
</feature>
<dbReference type="RefSeq" id="WP_380774387.1">
    <property type="nucleotide sequence ID" value="NZ_JBHUEO010000037.1"/>
</dbReference>
<dbReference type="Proteomes" id="UP001597301">
    <property type="component" value="Unassembled WGS sequence"/>
</dbReference>